<reference evidence="2" key="4">
    <citation type="submission" date="2024-02" db="EMBL/GenBank/DDBJ databases">
        <title>Comparative genomics of Cryptococcus and Kwoniella reveals pathogenesis evolution and contrasting modes of karyotype evolution via chromosome fusion or intercentromeric recombination.</title>
        <authorList>
            <person name="Coelho M.A."/>
            <person name="David-Palma M."/>
            <person name="Shea T."/>
            <person name="Bowers K."/>
            <person name="McGinley-Smith S."/>
            <person name="Mohammad A.W."/>
            <person name="Gnirke A."/>
            <person name="Yurkov A.M."/>
            <person name="Nowrousian M."/>
            <person name="Sun S."/>
            <person name="Cuomo C.A."/>
            <person name="Heitman J."/>
        </authorList>
    </citation>
    <scope>NUCLEOTIDE SEQUENCE</scope>
    <source>
        <strain evidence="2">CBS 10118</strain>
    </source>
</reference>
<keyword evidence="3" id="KW-1185">Reference proteome</keyword>
<dbReference type="EMBL" id="KV700382">
    <property type="protein sequence ID" value="OCF21480.1"/>
    <property type="molecule type" value="Genomic_DNA"/>
</dbReference>
<accession>A0A1B9FRT1</accession>
<gene>
    <name evidence="1" type="ORF">I302_09159</name>
    <name evidence="2" type="ORF">I302_104772</name>
</gene>
<dbReference type="RefSeq" id="XP_019042550.1">
    <property type="nucleotide sequence ID" value="XM_019195727.1"/>
</dbReference>
<protein>
    <submittedName>
        <fullName evidence="1">Uncharacterized protein</fullName>
    </submittedName>
</protein>
<dbReference type="AlphaFoldDB" id="A0A1B9FRT1"/>
<dbReference type="GeneID" id="30213558"/>
<dbReference type="Proteomes" id="UP000092730">
    <property type="component" value="Chromosome 3"/>
</dbReference>
<organism evidence="1">
    <name type="scientific">Kwoniella bestiolae CBS 10118</name>
    <dbReference type="NCBI Taxonomy" id="1296100"/>
    <lineage>
        <taxon>Eukaryota</taxon>
        <taxon>Fungi</taxon>
        <taxon>Dikarya</taxon>
        <taxon>Basidiomycota</taxon>
        <taxon>Agaricomycotina</taxon>
        <taxon>Tremellomycetes</taxon>
        <taxon>Tremellales</taxon>
        <taxon>Cryptococcaceae</taxon>
        <taxon>Kwoniella</taxon>
    </lineage>
</organism>
<reference evidence="1" key="1">
    <citation type="submission" date="2013-07" db="EMBL/GenBank/DDBJ databases">
        <title>The Genome Sequence of Cryptococcus bestiolae CBS10118.</title>
        <authorList>
            <consortium name="The Broad Institute Genome Sequencing Platform"/>
            <person name="Cuomo C."/>
            <person name="Litvintseva A."/>
            <person name="Chen Y."/>
            <person name="Heitman J."/>
            <person name="Sun S."/>
            <person name="Springer D."/>
            <person name="Dromer F."/>
            <person name="Young S.K."/>
            <person name="Zeng Q."/>
            <person name="Gargeya S."/>
            <person name="Fitzgerald M."/>
            <person name="Abouelleil A."/>
            <person name="Alvarado L."/>
            <person name="Berlin A.M."/>
            <person name="Chapman S.B."/>
            <person name="Dewar J."/>
            <person name="Goldberg J."/>
            <person name="Griggs A."/>
            <person name="Gujja S."/>
            <person name="Hansen M."/>
            <person name="Howarth C."/>
            <person name="Imamovic A."/>
            <person name="Larimer J."/>
            <person name="McCowan C."/>
            <person name="Murphy C."/>
            <person name="Pearson M."/>
            <person name="Priest M."/>
            <person name="Roberts A."/>
            <person name="Saif S."/>
            <person name="Shea T."/>
            <person name="Sykes S."/>
            <person name="Wortman J."/>
            <person name="Nusbaum C."/>
            <person name="Birren B."/>
        </authorList>
    </citation>
    <scope>NUCLEOTIDE SEQUENCE [LARGE SCALE GENOMIC DNA]</scope>
    <source>
        <strain evidence="1">CBS 10118</strain>
    </source>
</reference>
<proteinExistence type="predicted"/>
<sequence length="324" mass="36695">MDQDSISNKIYRLVKDSGFSHPELAHQLLSRFSNQIKSYQDTRGTFRNCDDIMDVDQPEVPNSLLPSSDFDTRITPGMGLDEIIASPDRLTRYMTVWERSNAHSSATRKGLGVDAPSNRSQEWQNLLKAAIPCVADHQLRAKLISSDEHGDTIIDTFEAKLNSDHLTLDRRSESKKFMDILEEALKIQDPELHRRFLDHDKAFDSRVENWSACQGMNKPQAVDPLAVLDYQTELTEEIATKIVEVYPRLEGERQSEEDGLLAKNNTTVQRDARLKWLKAEGDIMDRISWNADLLHRCYHSKDDSKKDLDVASGVIIGNGVPGSS</sequence>
<reference evidence="2" key="2">
    <citation type="submission" date="2013-07" db="EMBL/GenBank/DDBJ databases">
        <authorList>
            <consortium name="The Broad Institute Genome Sequencing Platform"/>
            <person name="Cuomo C."/>
            <person name="Litvintseva A."/>
            <person name="Chen Y."/>
            <person name="Heitman J."/>
            <person name="Sun S."/>
            <person name="Springer D."/>
            <person name="Dromer F."/>
            <person name="Young S.K."/>
            <person name="Zeng Q."/>
            <person name="Gargeya S."/>
            <person name="Fitzgerald M."/>
            <person name="Abouelleil A."/>
            <person name="Alvarado L."/>
            <person name="Berlin A.M."/>
            <person name="Chapman S.B."/>
            <person name="Dewar J."/>
            <person name="Goldberg J."/>
            <person name="Griggs A."/>
            <person name="Gujja S."/>
            <person name="Hansen M."/>
            <person name="Howarth C."/>
            <person name="Imamovic A."/>
            <person name="Larimer J."/>
            <person name="McCowan C."/>
            <person name="Murphy C."/>
            <person name="Pearson M."/>
            <person name="Priest M."/>
            <person name="Roberts A."/>
            <person name="Saif S."/>
            <person name="Shea T."/>
            <person name="Sykes S."/>
            <person name="Wortman J."/>
            <person name="Nusbaum C."/>
            <person name="Birren B."/>
        </authorList>
    </citation>
    <scope>NUCLEOTIDE SEQUENCE</scope>
    <source>
        <strain evidence="2">CBS 10118</strain>
    </source>
</reference>
<reference evidence="1" key="3">
    <citation type="submission" date="2016-07" db="EMBL/GenBank/DDBJ databases">
        <title>Evolution of pathogenesis and genome organization in the Tremellales.</title>
        <authorList>
            <person name="Cuomo C."/>
            <person name="Litvintseva A."/>
            <person name="Heitman J."/>
            <person name="Chen Y."/>
            <person name="Sun S."/>
            <person name="Springer D."/>
            <person name="Dromer F."/>
            <person name="Young S."/>
            <person name="Zeng Q."/>
            <person name="Chapman S."/>
            <person name="Gujja S."/>
            <person name="Saif S."/>
            <person name="Birren B."/>
        </authorList>
    </citation>
    <scope>NUCLEOTIDE SEQUENCE</scope>
    <source>
        <strain evidence="1">CBS 10118</strain>
    </source>
</reference>
<dbReference type="VEuPathDB" id="FungiDB:I302_09159"/>
<dbReference type="EMBL" id="CP144543">
    <property type="protein sequence ID" value="WVW82761.1"/>
    <property type="molecule type" value="Genomic_DNA"/>
</dbReference>
<evidence type="ECO:0000313" key="2">
    <source>
        <dbReference type="EMBL" id="WVW82761.1"/>
    </source>
</evidence>
<evidence type="ECO:0000313" key="3">
    <source>
        <dbReference type="Proteomes" id="UP000092730"/>
    </source>
</evidence>
<name>A0A1B9FRT1_9TREE</name>
<dbReference type="KEGG" id="kbi:30213558"/>
<evidence type="ECO:0000313" key="1">
    <source>
        <dbReference type="EMBL" id="OCF21480.1"/>
    </source>
</evidence>